<dbReference type="Pfam" id="PF05935">
    <property type="entry name" value="Arylsulfotrans"/>
    <property type="match status" value="1"/>
</dbReference>
<dbReference type="OrthoDB" id="264813at2"/>
<dbReference type="InterPro" id="IPR053143">
    <property type="entry name" value="Arylsulfate_ST"/>
</dbReference>
<evidence type="ECO:0000256" key="1">
    <source>
        <dbReference type="ARBA" id="ARBA00022729"/>
    </source>
</evidence>
<evidence type="ECO:0000313" key="4">
    <source>
        <dbReference type="Proteomes" id="UP000216840"/>
    </source>
</evidence>
<gene>
    <name evidence="3" type="ORF">CA834_13575</name>
</gene>
<reference evidence="3 4" key="1">
    <citation type="submission" date="2017-05" db="EMBL/GenBank/DDBJ databases">
        <title>The draft genome sequence of Idiomarina salinarum WNB302.</title>
        <authorList>
            <person name="Sun Y."/>
            <person name="Chen B."/>
            <person name="Du Z."/>
        </authorList>
    </citation>
    <scope>NUCLEOTIDE SEQUENCE [LARGE SCALE GENOMIC DNA]</scope>
    <source>
        <strain evidence="3 4">WNB302</strain>
    </source>
</reference>
<evidence type="ECO:0000313" key="3">
    <source>
        <dbReference type="EMBL" id="OZV66866.1"/>
    </source>
</evidence>
<dbReference type="NCBIfam" id="TIGR04183">
    <property type="entry name" value="Por_Secre_tail"/>
    <property type="match status" value="1"/>
</dbReference>
<dbReference type="InterPro" id="IPR010262">
    <property type="entry name" value="Arylsulfotransferase_bact"/>
</dbReference>
<proteinExistence type="predicted"/>
<keyword evidence="1" id="KW-0732">Signal</keyword>
<evidence type="ECO:0000259" key="2">
    <source>
        <dbReference type="Pfam" id="PF18962"/>
    </source>
</evidence>
<dbReference type="EMBL" id="NGJN01000008">
    <property type="protein sequence ID" value="OZV66866.1"/>
    <property type="molecule type" value="Genomic_DNA"/>
</dbReference>
<name>A0A265UND7_9FLAO</name>
<dbReference type="GO" id="GO:0004062">
    <property type="term" value="F:aryl sulfotransferase activity"/>
    <property type="evidence" value="ECO:0007669"/>
    <property type="project" value="InterPro"/>
</dbReference>
<accession>A0A265UND7</accession>
<dbReference type="PANTHER" id="PTHR35340:SF5">
    <property type="entry name" value="ASST-DOMAIN-CONTAINING PROTEIN"/>
    <property type="match status" value="1"/>
</dbReference>
<dbReference type="AlphaFoldDB" id="A0A265UND7"/>
<keyword evidence="4" id="KW-1185">Reference proteome</keyword>
<dbReference type="Proteomes" id="UP000216840">
    <property type="component" value="Unassembled WGS sequence"/>
</dbReference>
<dbReference type="InterPro" id="IPR026444">
    <property type="entry name" value="Secre_tail"/>
</dbReference>
<feature type="domain" description="Secretion system C-terminal sorting" evidence="2">
    <location>
        <begin position="476"/>
        <end position="540"/>
    </location>
</feature>
<dbReference type="RefSeq" id="WP_094969266.1">
    <property type="nucleotide sequence ID" value="NZ_NGJN01000008.1"/>
</dbReference>
<dbReference type="Pfam" id="PF18962">
    <property type="entry name" value="Por_Secre_tail"/>
    <property type="match status" value="1"/>
</dbReference>
<protein>
    <recommendedName>
        <fullName evidence="2">Secretion system C-terminal sorting domain-containing protein</fullName>
    </recommendedName>
</protein>
<organism evidence="3 4">
    <name type="scientific">Winogradskyella aurantia</name>
    <dbReference type="NCBI Taxonomy" id="1915063"/>
    <lineage>
        <taxon>Bacteria</taxon>
        <taxon>Pseudomonadati</taxon>
        <taxon>Bacteroidota</taxon>
        <taxon>Flavobacteriia</taxon>
        <taxon>Flavobacteriales</taxon>
        <taxon>Flavobacteriaceae</taxon>
        <taxon>Winogradskyella</taxon>
    </lineage>
</organism>
<sequence length="543" mass="60795">MRKTFVKIIAIASLWFSHGQDNTIGTISLTEDAYEGLTLITVNQKTYLFDNCGQVINEWTSQYLPGVSVYLLPNGNLLRPGRLNDGSSNIGFGGQGGIVELFDWEGNLIWSFTDNSMESRQHHDVYPMPNGNVLILAVTVVNAADAIQAGRNPDLLIDNEIYNERIYEVEPVGANGGNVVWEWNAIDHLIQDFDATKDNFGVVQDNPQKIDFNFLNGFEPENNWLHINSIQYDEEFDQIVISSRRFSELWVIDHNTTTAEATGTAGDLLYRWGNPQAYRQGTSGNRVLYAQHTPYYIPSGLPNERKIMVFNNGFGRLPLYSEVMIIDPPVDANGSYTYTPGTSYLPESPEYTFPETPPTEDSEFYSAIISNAQQLPNGNILVNEGREAIFFELDSNNNEVWRYVNPISNADGSSYEQGGPPPINSFTFRAIKYGFDYPAFVGRDLTPGPPLETNPNLTACLDVLNVDDFTNIEMSVYPNPSHNFITVSYDGTIDKIEVFAVNGVKVAEFGATNTVNIEDLTKGIYFIKVWFGGRSQNMKIIKD</sequence>
<comment type="caution">
    <text evidence="3">The sequence shown here is derived from an EMBL/GenBank/DDBJ whole genome shotgun (WGS) entry which is preliminary data.</text>
</comment>
<dbReference type="PANTHER" id="PTHR35340">
    <property type="entry name" value="PQQ ENZYME REPEAT PROTEIN-RELATED"/>
    <property type="match status" value="1"/>
</dbReference>